<gene>
    <name evidence="1" type="ORF">ACFFTO_17635</name>
</gene>
<organism evidence="1 2">
    <name type="scientific">Amycolatopsis plumensis</name>
    <dbReference type="NCBI Taxonomy" id="236508"/>
    <lineage>
        <taxon>Bacteria</taxon>
        <taxon>Bacillati</taxon>
        <taxon>Actinomycetota</taxon>
        <taxon>Actinomycetes</taxon>
        <taxon>Pseudonocardiales</taxon>
        <taxon>Pseudonocardiaceae</taxon>
        <taxon>Amycolatopsis</taxon>
    </lineage>
</organism>
<accession>A0ABV5U6L4</accession>
<name>A0ABV5U6L4_9PSEU</name>
<protein>
    <submittedName>
        <fullName evidence="1">Uncharacterized protein</fullName>
    </submittedName>
</protein>
<comment type="caution">
    <text evidence="1">The sequence shown here is derived from an EMBL/GenBank/DDBJ whole genome shotgun (WGS) entry which is preliminary data.</text>
</comment>
<evidence type="ECO:0000313" key="1">
    <source>
        <dbReference type="EMBL" id="MFB9686020.1"/>
    </source>
</evidence>
<dbReference type="Proteomes" id="UP001589535">
    <property type="component" value="Unassembled WGS sequence"/>
</dbReference>
<proteinExistence type="predicted"/>
<dbReference type="EMBL" id="JBHMBK010000012">
    <property type="protein sequence ID" value="MFB9686020.1"/>
    <property type="molecule type" value="Genomic_DNA"/>
</dbReference>
<reference evidence="1 2" key="1">
    <citation type="submission" date="2024-09" db="EMBL/GenBank/DDBJ databases">
        <authorList>
            <person name="Sun Q."/>
            <person name="Mori K."/>
        </authorList>
    </citation>
    <scope>NUCLEOTIDE SEQUENCE [LARGE SCALE GENOMIC DNA]</scope>
    <source>
        <strain evidence="1 2">JCM 13852</strain>
    </source>
</reference>
<evidence type="ECO:0000313" key="2">
    <source>
        <dbReference type="Proteomes" id="UP001589535"/>
    </source>
</evidence>
<sequence>MENSLATAGMPSTSVTGLDELVGRLMDPVDVAADVAALQSALAAAAPADVTAVLERELMRRRRALLTAIADAARRSATDGTEPSYEVGSFLDVAEWVEAGLARTA</sequence>
<dbReference type="RefSeq" id="WP_378194516.1">
    <property type="nucleotide sequence ID" value="NZ_JBHMBK010000012.1"/>
</dbReference>
<keyword evidence="2" id="KW-1185">Reference proteome</keyword>